<evidence type="ECO:0000313" key="10">
    <source>
        <dbReference type="EMBL" id="WIX78771.1"/>
    </source>
</evidence>
<keyword evidence="5 8" id="KW-0812">Transmembrane</keyword>
<feature type="transmembrane region" description="Helical" evidence="8">
    <location>
        <begin position="144"/>
        <end position="166"/>
    </location>
</feature>
<dbReference type="Gene3D" id="1.20.1720.10">
    <property type="entry name" value="Multidrug resistance protein D"/>
    <property type="match status" value="1"/>
</dbReference>
<keyword evidence="6 8" id="KW-1133">Transmembrane helix</keyword>
<dbReference type="PRINTS" id="PR01036">
    <property type="entry name" value="TCRTETB"/>
</dbReference>
<dbReference type="InterPro" id="IPR020846">
    <property type="entry name" value="MFS_dom"/>
</dbReference>
<dbReference type="PROSITE" id="PS50850">
    <property type="entry name" value="MFS"/>
    <property type="match status" value="1"/>
</dbReference>
<feature type="transmembrane region" description="Helical" evidence="8">
    <location>
        <begin position="85"/>
        <end position="108"/>
    </location>
</feature>
<dbReference type="Gene3D" id="1.20.1250.20">
    <property type="entry name" value="MFS general substrate transporter like domains"/>
    <property type="match status" value="1"/>
</dbReference>
<dbReference type="Proteomes" id="UP001236014">
    <property type="component" value="Chromosome"/>
</dbReference>
<feature type="domain" description="Major facilitator superfamily (MFS) profile" evidence="9">
    <location>
        <begin position="18"/>
        <end position="448"/>
    </location>
</feature>
<keyword evidence="3" id="KW-0813">Transport</keyword>
<evidence type="ECO:0000313" key="11">
    <source>
        <dbReference type="Proteomes" id="UP001236014"/>
    </source>
</evidence>
<feature type="transmembrane region" description="Helical" evidence="8">
    <location>
        <begin position="211"/>
        <end position="232"/>
    </location>
</feature>
<dbReference type="SUPFAM" id="SSF103473">
    <property type="entry name" value="MFS general substrate transporter"/>
    <property type="match status" value="1"/>
</dbReference>
<reference evidence="10 11" key="1">
    <citation type="submission" date="2023-06" db="EMBL/GenBank/DDBJ databases">
        <authorList>
            <person name="Oyuntsetseg B."/>
            <person name="Kim S.B."/>
        </authorList>
    </citation>
    <scope>NUCLEOTIDE SEQUENCE [LARGE SCALE GENOMIC DNA]</scope>
    <source>
        <strain evidence="10 11">2-15</strain>
    </source>
</reference>
<feature type="transmembrane region" description="Helical" evidence="8">
    <location>
        <begin position="17"/>
        <end position="42"/>
    </location>
</feature>
<dbReference type="InterPro" id="IPR036259">
    <property type="entry name" value="MFS_trans_sf"/>
</dbReference>
<dbReference type="AlphaFoldDB" id="A0A9Y2IGV8"/>
<feature type="transmembrane region" description="Helical" evidence="8">
    <location>
        <begin position="270"/>
        <end position="298"/>
    </location>
</feature>
<evidence type="ECO:0000256" key="6">
    <source>
        <dbReference type="ARBA" id="ARBA00022989"/>
    </source>
</evidence>
<evidence type="ECO:0000259" key="9">
    <source>
        <dbReference type="PROSITE" id="PS50850"/>
    </source>
</evidence>
<dbReference type="GO" id="GO:0005886">
    <property type="term" value="C:plasma membrane"/>
    <property type="evidence" value="ECO:0007669"/>
    <property type="project" value="UniProtKB-SubCell"/>
</dbReference>
<feature type="transmembrane region" description="Helical" evidence="8">
    <location>
        <begin position="304"/>
        <end position="326"/>
    </location>
</feature>
<comment type="subcellular location">
    <subcellularLocation>
        <location evidence="1">Cell membrane</location>
        <topology evidence="1">Multi-pass membrane protein</topology>
    </subcellularLocation>
</comment>
<feature type="transmembrane region" description="Helical" evidence="8">
    <location>
        <begin position="172"/>
        <end position="190"/>
    </location>
</feature>
<dbReference type="KEGG" id="acab:QRX50_46840"/>
<evidence type="ECO:0000256" key="3">
    <source>
        <dbReference type="ARBA" id="ARBA00022448"/>
    </source>
</evidence>
<dbReference type="Pfam" id="PF07690">
    <property type="entry name" value="MFS_1"/>
    <property type="match status" value="1"/>
</dbReference>
<dbReference type="GO" id="GO:0022857">
    <property type="term" value="F:transmembrane transporter activity"/>
    <property type="evidence" value="ECO:0007669"/>
    <property type="project" value="InterPro"/>
</dbReference>
<feature type="transmembrane region" description="Helical" evidence="8">
    <location>
        <begin position="54"/>
        <end position="73"/>
    </location>
</feature>
<name>A0A9Y2IGV8_9PSEU</name>
<dbReference type="InterPro" id="IPR004638">
    <property type="entry name" value="EmrB-like"/>
</dbReference>
<evidence type="ECO:0000256" key="8">
    <source>
        <dbReference type="SAM" id="Phobius"/>
    </source>
</evidence>
<feature type="transmembrane region" description="Helical" evidence="8">
    <location>
        <begin position="338"/>
        <end position="357"/>
    </location>
</feature>
<dbReference type="CDD" id="cd17321">
    <property type="entry name" value="MFS_MMR_MDR_like"/>
    <property type="match status" value="1"/>
</dbReference>
<dbReference type="InterPro" id="IPR011701">
    <property type="entry name" value="MFS"/>
</dbReference>
<keyword evidence="7 8" id="KW-0472">Membrane</keyword>
<accession>A0A9Y2IGV8</accession>
<evidence type="ECO:0000256" key="2">
    <source>
        <dbReference type="ARBA" id="ARBA00008537"/>
    </source>
</evidence>
<proteinExistence type="inferred from homology"/>
<comment type="similarity">
    <text evidence="2">Belongs to the major facilitator superfamily. EmrB family.</text>
</comment>
<evidence type="ECO:0000256" key="7">
    <source>
        <dbReference type="ARBA" id="ARBA00023136"/>
    </source>
</evidence>
<gene>
    <name evidence="10" type="ORF">QRX50_46840</name>
</gene>
<sequence length="452" mass="45725">MTASTSPSTHERSPARLALAAVCLGFVMITLDATIVNLALPAIGAEFGERSTAALQWVVDSYTVALAAFLLTWGEAGDRWGSRRVFEIGVAVFVFASIACAAADSLPWLVAARAVQGAGAAALLPSSLALIVHQFPEAGARARALGVWGGMSGIGLAAGPMLGGLAVGLADWRLVFAVNVPVGLIAIALTRRYVTETTPRRQARIDVVGQVLGTAALASVVAGLIEAGHAGWADVTTLVLVGAGIVAGIAFVVAEKVIAAPVLPLGVLRVRAFAVATAIGGLFNFCLYGTLFCLALFLQRVWHLSALVAGLALVPLTLAVGLNAFVSGRLTHRFGSRLPIVAGSLTALVGAAGLALLPNERSPVLLVVFSLVFGFCSLAMPAMTSLAMNALPGKAGIAAGVLNAARQTGGAVGVALVGGLLPGTAMWVVAGGYGGIVLLTGLLRPQPKGPAS</sequence>
<feature type="transmembrane region" description="Helical" evidence="8">
    <location>
        <begin position="238"/>
        <end position="258"/>
    </location>
</feature>
<dbReference type="NCBIfam" id="TIGR00711">
    <property type="entry name" value="efflux_EmrB"/>
    <property type="match status" value="1"/>
</dbReference>
<evidence type="ECO:0000256" key="5">
    <source>
        <dbReference type="ARBA" id="ARBA00022692"/>
    </source>
</evidence>
<dbReference type="EMBL" id="CP127294">
    <property type="protein sequence ID" value="WIX78771.1"/>
    <property type="molecule type" value="Genomic_DNA"/>
</dbReference>
<dbReference type="PANTHER" id="PTHR42718">
    <property type="entry name" value="MAJOR FACILITATOR SUPERFAMILY MULTIDRUG TRANSPORTER MFSC"/>
    <property type="match status" value="1"/>
</dbReference>
<keyword evidence="11" id="KW-1185">Reference proteome</keyword>
<evidence type="ECO:0000256" key="4">
    <source>
        <dbReference type="ARBA" id="ARBA00022475"/>
    </source>
</evidence>
<feature type="transmembrane region" description="Helical" evidence="8">
    <location>
        <begin position="114"/>
        <end position="132"/>
    </location>
</feature>
<organism evidence="10 11">
    <name type="scientific">Amycolatopsis carbonis</name>
    <dbReference type="NCBI Taxonomy" id="715471"/>
    <lineage>
        <taxon>Bacteria</taxon>
        <taxon>Bacillati</taxon>
        <taxon>Actinomycetota</taxon>
        <taxon>Actinomycetes</taxon>
        <taxon>Pseudonocardiales</taxon>
        <taxon>Pseudonocardiaceae</taxon>
        <taxon>Amycolatopsis</taxon>
    </lineage>
</organism>
<dbReference type="PANTHER" id="PTHR42718:SF9">
    <property type="entry name" value="MAJOR FACILITATOR SUPERFAMILY MULTIDRUG TRANSPORTER MFSC"/>
    <property type="match status" value="1"/>
</dbReference>
<protein>
    <submittedName>
        <fullName evidence="10">MFS transporter</fullName>
    </submittedName>
</protein>
<feature type="transmembrane region" description="Helical" evidence="8">
    <location>
        <begin position="363"/>
        <end position="383"/>
    </location>
</feature>
<keyword evidence="4" id="KW-1003">Cell membrane</keyword>
<dbReference type="RefSeq" id="WP_285969476.1">
    <property type="nucleotide sequence ID" value="NZ_CP127294.1"/>
</dbReference>
<evidence type="ECO:0000256" key="1">
    <source>
        <dbReference type="ARBA" id="ARBA00004651"/>
    </source>
</evidence>